<sequence length="143" mass="16567">MSNFHINSPVLGNLFYNAELDCYKGEINFEEISIRLILELDDKSSTEDSLNKAVDVFLQLTHYIEVTKQYAVEQLLKLKNNSWLEEDEELVSSQAFKKLIVLNCLVFHPNGEITFYYDDNDLFAGHQIAITIDKNNYFVYASI</sequence>
<proteinExistence type="predicted"/>
<organism evidence="2 3">
    <name type="scientific">Dulcicalothrix desertica PCC 7102</name>
    <dbReference type="NCBI Taxonomy" id="232991"/>
    <lineage>
        <taxon>Bacteria</taxon>
        <taxon>Bacillati</taxon>
        <taxon>Cyanobacteriota</taxon>
        <taxon>Cyanophyceae</taxon>
        <taxon>Nostocales</taxon>
        <taxon>Calotrichaceae</taxon>
        <taxon>Dulcicalothrix</taxon>
    </lineage>
</organism>
<reference evidence="2" key="2">
    <citation type="journal article" date="2019" name="Genome Biol. Evol.">
        <title>Day and night: Metabolic profiles and evolutionary relationships of six axenic non-marine cyanobacteria.</title>
        <authorList>
            <person name="Will S.E."/>
            <person name="Henke P."/>
            <person name="Boedeker C."/>
            <person name="Huang S."/>
            <person name="Brinkmann H."/>
            <person name="Rohde M."/>
            <person name="Jarek M."/>
            <person name="Friedl T."/>
            <person name="Seufert S."/>
            <person name="Schumacher M."/>
            <person name="Overmann J."/>
            <person name="Neumann-Schaal M."/>
            <person name="Petersen J."/>
        </authorList>
    </citation>
    <scope>NUCLEOTIDE SEQUENCE [LARGE SCALE GENOMIC DNA]</scope>
    <source>
        <strain evidence="2">PCC 7102</strain>
    </source>
</reference>
<keyword evidence="3" id="KW-1185">Reference proteome</keyword>
<protein>
    <recommendedName>
        <fullName evidence="1">DUF2262 domain-containing protein</fullName>
    </recommendedName>
</protein>
<accession>A0A3S1CGU1</accession>
<evidence type="ECO:0000313" key="3">
    <source>
        <dbReference type="Proteomes" id="UP000271624"/>
    </source>
</evidence>
<dbReference type="EMBL" id="RSCL01000005">
    <property type="protein sequence ID" value="RUT07059.1"/>
    <property type="molecule type" value="Genomic_DNA"/>
</dbReference>
<evidence type="ECO:0000259" key="1">
    <source>
        <dbReference type="Pfam" id="PF10020"/>
    </source>
</evidence>
<dbReference type="InterPro" id="IPR019260">
    <property type="entry name" value="DUF2262"/>
</dbReference>
<name>A0A3S1CGU1_9CYAN</name>
<dbReference type="RefSeq" id="WP_127080913.1">
    <property type="nucleotide sequence ID" value="NZ_RSCL01000005.1"/>
</dbReference>
<gene>
    <name evidence="2" type="ORF">DSM106972_023200</name>
</gene>
<reference evidence="2" key="1">
    <citation type="submission" date="2018-12" db="EMBL/GenBank/DDBJ databases">
        <authorList>
            <person name="Will S."/>
            <person name="Neumann-Schaal M."/>
            <person name="Henke P."/>
        </authorList>
    </citation>
    <scope>NUCLEOTIDE SEQUENCE</scope>
    <source>
        <strain evidence="2">PCC 7102</strain>
    </source>
</reference>
<dbReference type="OrthoDB" id="1151029at2"/>
<evidence type="ECO:0000313" key="2">
    <source>
        <dbReference type="EMBL" id="RUT07059.1"/>
    </source>
</evidence>
<dbReference type="Pfam" id="PF10020">
    <property type="entry name" value="DUF2262"/>
    <property type="match status" value="1"/>
</dbReference>
<dbReference type="AlphaFoldDB" id="A0A3S1CGU1"/>
<dbReference type="Proteomes" id="UP000271624">
    <property type="component" value="Unassembled WGS sequence"/>
</dbReference>
<feature type="domain" description="DUF2262" evidence="1">
    <location>
        <begin position="9"/>
        <end position="143"/>
    </location>
</feature>
<comment type="caution">
    <text evidence="2">The sequence shown here is derived from an EMBL/GenBank/DDBJ whole genome shotgun (WGS) entry which is preliminary data.</text>
</comment>